<keyword evidence="2" id="KW-1185">Reference proteome</keyword>
<name>A0ACC3AHG6_9EURO</name>
<gene>
    <name evidence="1" type="ORF">H2198_001457</name>
</gene>
<sequence length="1008" mass="115343">MSNQSNLSKGTVLIISGAAAIALCCLTYRHFLVDERGPTNTKLHRRNAVRRTRPRRRWRRGFQPVELDYDPLARALERLTQREESGEGYGLYTNKYYVSSDLLDSHKDDFVLLPSKLDGIHGTIVQTTNLPPDVASRLKLHIHIVFIGNFLKEEWPRGYLIDGDIDDLAESMSSVIDPATFRKCAKTFDQTGHTMQMDYECLTSTDEAEHSRAFEDDMPAADLAPAMSATELSGQLAASGRLPEDDEEQGQGQNVLDLLYRIGEEQAKRSGYQHRGVECNGCAMQPIRGIRYHCANCWDYDLCESCEAQQIHHKTHVFYKIRIPAPTRGQIKLVQPKWYPGNPNACPESIPGALKETLLKETDLDRQDLDALYDQFKCIAGHSSPGEAYEIEMAIDRDDFHRYFTTTTADRPPKPNLIHDRIFAFYDQDDDGLINFAEFARGMAELANNTSRQARIERLFKAFDLDRDGYVERKDFIRMLRANYALNKELAHEIIYAREDAVLADEEIYEVIRGNNPISAAFGGSHFAGHHSRHGAGKHVDINGDSVLENLYDEILQEDSEMAGNRAEAIARHASGGHTLLESTNPESSRAPRDEPIIATFQDYFMFEDQDQHDANEALERFGEGVDHLRHTEQWPDEGTQEVDVVLALGSDVPLHDVLDPLDRQRILFNQRQREYRKNKEELLEMERNAVEKRWERRQFYFDENEGLAGPNSEPELVRKDQTLVEAAKPSSQSNIRRTSLRSRSSSTGRIDDCAIDTEGSLHNRYFNERWGSFGLGEPDREVGQEIIYEAIQEAFMEMLDHFFKDKEDKAMASYRIRLDRKRDAEELQKYDESLRLDGASEKDVLKHTDKIRTEALRTGREFIEQRNQDPGQDQAINATNDSANLNNADQEARPDPTLPQNRPNEVFKAPDEEEKSEIVFDVCGQSYLINPMLLPWWHGLNMADQEAKERNGYGKLSLQEFKQKLRDDMNDDKGGMSQTGTEHEFWEAKADLGRFSFLSTWLEMASF</sequence>
<protein>
    <submittedName>
        <fullName evidence="1">Uncharacterized protein</fullName>
    </submittedName>
</protein>
<dbReference type="Proteomes" id="UP001172386">
    <property type="component" value="Unassembled WGS sequence"/>
</dbReference>
<reference evidence="1" key="1">
    <citation type="submission" date="2022-10" db="EMBL/GenBank/DDBJ databases">
        <title>Culturing micro-colonial fungi from biological soil crusts in the Mojave desert and describing Neophaeococcomyces mojavensis, and introducing the new genera and species Taxawa tesnikishii.</title>
        <authorList>
            <person name="Kurbessoian T."/>
            <person name="Stajich J.E."/>
        </authorList>
    </citation>
    <scope>NUCLEOTIDE SEQUENCE</scope>
    <source>
        <strain evidence="1">JES_112</strain>
    </source>
</reference>
<evidence type="ECO:0000313" key="2">
    <source>
        <dbReference type="Proteomes" id="UP001172386"/>
    </source>
</evidence>
<dbReference type="EMBL" id="JAPDRQ010000016">
    <property type="protein sequence ID" value="KAJ9662323.1"/>
    <property type="molecule type" value="Genomic_DNA"/>
</dbReference>
<comment type="caution">
    <text evidence="1">The sequence shown here is derived from an EMBL/GenBank/DDBJ whole genome shotgun (WGS) entry which is preliminary data.</text>
</comment>
<organism evidence="1 2">
    <name type="scientific">Neophaeococcomyces mojaviensis</name>
    <dbReference type="NCBI Taxonomy" id="3383035"/>
    <lineage>
        <taxon>Eukaryota</taxon>
        <taxon>Fungi</taxon>
        <taxon>Dikarya</taxon>
        <taxon>Ascomycota</taxon>
        <taxon>Pezizomycotina</taxon>
        <taxon>Eurotiomycetes</taxon>
        <taxon>Chaetothyriomycetidae</taxon>
        <taxon>Chaetothyriales</taxon>
        <taxon>Chaetothyriales incertae sedis</taxon>
        <taxon>Neophaeococcomyces</taxon>
    </lineage>
</organism>
<accession>A0ACC3AHG6</accession>
<evidence type="ECO:0000313" key="1">
    <source>
        <dbReference type="EMBL" id="KAJ9662323.1"/>
    </source>
</evidence>
<proteinExistence type="predicted"/>